<dbReference type="Proteomes" id="UP000059847">
    <property type="component" value="Chromosome"/>
</dbReference>
<dbReference type="AlphaFoldDB" id="A0A0M4U6U2"/>
<gene>
    <name evidence="3" type="ORF">AOC03_06505</name>
</gene>
<dbReference type="Pfam" id="PF07510">
    <property type="entry name" value="GmrSD_C"/>
    <property type="match status" value="1"/>
</dbReference>
<protein>
    <recommendedName>
        <fullName evidence="5">DUF262 domain-containing protein</fullName>
    </recommendedName>
</protein>
<dbReference type="OrthoDB" id="9798761at2"/>
<evidence type="ECO:0000313" key="4">
    <source>
        <dbReference type="Proteomes" id="UP000059847"/>
    </source>
</evidence>
<feature type="domain" description="GmrSD restriction endonucleases C-terminal" evidence="2">
    <location>
        <begin position="433"/>
        <end position="561"/>
    </location>
</feature>
<dbReference type="PANTHER" id="PTHR35149:SF1">
    <property type="entry name" value="DUF5655 DOMAIN-CONTAINING PROTEIN"/>
    <property type="match status" value="1"/>
</dbReference>
<dbReference type="RefSeq" id="WP_062534363.1">
    <property type="nucleotide sequence ID" value="NZ_CP012678.1"/>
</dbReference>
<organism evidence="3 4">
    <name type="scientific">Psychrobacter urativorans</name>
    <dbReference type="NCBI Taxonomy" id="45610"/>
    <lineage>
        <taxon>Bacteria</taxon>
        <taxon>Pseudomonadati</taxon>
        <taxon>Pseudomonadota</taxon>
        <taxon>Gammaproteobacteria</taxon>
        <taxon>Moraxellales</taxon>
        <taxon>Moraxellaceae</taxon>
        <taxon>Psychrobacter</taxon>
    </lineage>
</organism>
<dbReference type="Pfam" id="PF03235">
    <property type="entry name" value="GmrSD_N"/>
    <property type="match status" value="1"/>
</dbReference>
<dbReference type="PANTHER" id="PTHR35149">
    <property type="entry name" value="SLL5132 PROTEIN"/>
    <property type="match status" value="1"/>
</dbReference>
<feature type="domain" description="GmrSD restriction endonucleases N-terminal" evidence="1">
    <location>
        <begin position="14"/>
        <end position="247"/>
    </location>
</feature>
<dbReference type="InterPro" id="IPR004919">
    <property type="entry name" value="GmrSD_N"/>
</dbReference>
<name>A0A0M4U6U2_9GAMM</name>
<dbReference type="InterPro" id="IPR011089">
    <property type="entry name" value="GmrSD_C"/>
</dbReference>
<evidence type="ECO:0000259" key="2">
    <source>
        <dbReference type="Pfam" id="PF07510"/>
    </source>
</evidence>
<keyword evidence="4" id="KW-1185">Reference proteome</keyword>
<evidence type="ECO:0000313" key="3">
    <source>
        <dbReference type="EMBL" id="ALF59726.1"/>
    </source>
</evidence>
<dbReference type="EMBL" id="CP012678">
    <property type="protein sequence ID" value="ALF59726.1"/>
    <property type="molecule type" value="Genomic_DNA"/>
</dbReference>
<accession>A0A0M4U6U2</accession>
<evidence type="ECO:0008006" key="5">
    <source>
        <dbReference type="Google" id="ProtNLM"/>
    </source>
</evidence>
<dbReference type="KEGG" id="pur:AOC03_06505"/>
<sequence length="576" mass="67487">MGKVIDASEISLRKYLSKNQGQFNVPFTQRPYTWEKEDVSKLLEDVIMVYENRSEDHVHVVNFFTFYDQDSKKYIYDGQQRTITLILILFNLISMMEYSKFLKNSTDDQLEEVRKIHNSLIEEFICSKSTNLRSTNKIWKIYFENGENANHAFQAIIENGNLSKIADDDYVRNFISNNRFIKNRLNEYFEDENIDVYAINDMINAMLDSIILVYVSTTNEQIAKAMFESLNSTGQQVEHYYVLKNALIEKVSNQDAEKWKKIDTYLNGLDKSEFLRSVATMYNGKTMSRDALRVLGEKELYNNETSAIGFITQLGEYSYQFYRINNPMHFNKDASEKKLGESLKDLNVFSFKQHIPLILALVVKEYNYDDILKISEALKNRVIINIFLASQRANSVEALIAELTKKIFNEKLPVELVIKELVKETYNKDQLLSAINTREFKSSPDFIKLKYIFSNLYYLDLEGELLTNRDNYKIWLEHILPQNPELDSSWVEKFGDDIERYRNNLGNMTLLIDIKNKKASNAEFQVKKSIYVNSEYLENKIISKEEDWTIESINNRAFKLVNKIVDLWGNKNNIGK</sequence>
<reference evidence="3 4" key="1">
    <citation type="submission" date="2015-09" db="EMBL/GenBank/DDBJ databases">
        <title>Complete genome of Psychrobacter urativorans R10.10B.</title>
        <authorList>
            <person name="See-Too W.S."/>
            <person name="Chan K.G."/>
        </authorList>
    </citation>
    <scope>NUCLEOTIDE SEQUENCE [LARGE SCALE GENOMIC DNA]</scope>
    <source>
        <strain evidence="3 4">R10.10B</strain>
    </source>
</reference>
<proteinExistence type="predicted"/>
<evidence type="ECO:0000259" key="1">
    <source>
        <dbReference type="Pfam" id="PF03235"/>
    </source>
</evidence>